<organism evidence="2 3">
    <name type="scientific">Trichocladium antarcticum</name>
    <dbReference type="NCBI Taxonomy" id="1450529"/>
    <lineage>
        <taxon>Eukaryota</taxon>
        <taxon>Fungi</taxon>
        <taxon>Dikarya</taxon>
        <taxon>Ascomycota</taxon>
        <taxon>Pezizomycotina</taxon>
        <taxon>Sordariomycetes</taxon>
        <taxon>Sordariomycetidae</taxon>
        <taxon>Sordariales</taxon>
        <taxon>Chaetomiaceae</taxon>
        <taxon>Trichocladium</taxon>
    </lineage>
</organism>
<dbReference type="EMBL" id="MU853408">
    <property type="protein sequence ID" value="KAK4134623.1"/>
    <property type="molecule type" value="Genomic_DNA"/>
</dbReference>
<evidence type="ECO:0000256" key="1">
    <source>
        <dbReference type="SAM" id="MobiDB-lite"/>
    </source>
</evidence>
<feature type="region of interest" description="Disordered" evidence="1">
    <location>
        <begin position="1"/>
        <end position="24"/>
    </location>
</feature>
<protein>
    <submittedName>
        <fullName evidence="2">Uncharacterized protein</fullName>
    </submittedName>
</protein>
<accession>A0AAN6UKK0</accession>
<reference evidence="2" key="1">
    <citation type="journal article" date="2023" name="Mol. Phylogenet. Evol.">
        <title>Genome-scale phylogeny and comparative genomics of the fungal order Sordariales.</title>
        <authorList>
            <person name="Hensen N."/>
            <person name="Bonometti L."/>
            <person name="Westerberg I."/>
            <person name="Brannstrom I.O."/>
            <person name="Guillou S."/>
            <person name="Cros-Aarteil S."/>
            <person name="Calhoun S."/>
            <person name="Haridas S."/>
            <person name="Kuo A."/>
            <person name="Mondo S."/>
            <person name="Pangilinan J."/>
            <person name="Riley R."/>
            <person name="LaButti K."/>
            <person name="Andreopoulos B."/>
            <person name="Lipzen A."/>
            <person name="Chen C."/>
            <person name="Yan M."/>
            <person name="Daum C."/>
            <person name="Ng V."/>
            <person name="Clum A."/>
            <person name="Steindorff A."/>
            <person name="Ohm R.A."/>
            <person name="Martin F."/>
            <person name="Silar P."/>
            <person name="Natvig D.O."/>
            <person name="Lalanne C."/>
            <person name="Gautier V."/>
            <person name="Ament-Velasquez S.L."/>
            <person name="Kruys A."/>
            <person name="Hutchinson M.I."/>
            <person name="Powell A.J."/>
            <person name="Barry K."/>
            <person name="Miller A.N."/>
            <person name="Grigoriev I.V."/>
            <person name="Debuchy R."/>
            <person name="Gladieux P."/>
            <person name="Hiltunen Thoren M."/>
            <person name="Johannesson H."/>
        </authorList>
    </citation>
    <scope>NUCLEOTIDE SEQUENCE</scope>
    <source>
        <strain evidence="2">CBS 123565</strain>
    </source>
</reference>
<dbReference type="Proteomes" id="UP001304895">
    <property type="component" value="Unassembled WGS sequence"/>
</dbReference>
<name>A0AAN6UKK0_9PEZI</name>
<proteinExistence type="predicted"/>
<comment type="caution">
    <text evidence="2">The sequence shown here is derived from an EMBL/GenBank/DDBJ whole genome shotgun (WGS) entry which is preliminary data.</text>
</comment>
<gene>
    <name evidence="2" type="ORF">BT67DRAFT_441787</name>
</gene>
<evidence type="ECO:0000313" key="3">
    <source>
        <dbReference type="Proteomes" id="UP001304895"/>
    </source>
</evidence>
<dbReference type="AlphaFoldDB" id="A0AAN6UKK0"/>
<evidence type="ECO:0000313" key="2">
    <source>
        <dbReference type="EMBL" id="KAK4134623.1"/>
    </source>
</evidence>
<reference evidence="2" key="2">
    <citation type="submission" date="2023-05" db="EMBL/GenBank/DDBJ databases">
        <authorList>
            <consortium name="Lawrence Berkeley National Laboratory"/>
            <person name="Steindorff A."/>
            <person name="Hensen N."/>
            <person name="Bonometti L."/>
            <person name="Westerberg I."/>
            <person name="Brannstrom I.O."/>
            <person name="Guillou S."/>
            <person name="Cros-Aarteil S."/>
            <person name="Calhoun S."/>
            <person name="Haridas S."/>
            <person name="Kuo A."/>
            <person name="Mondo S."/>
            <person name="Pangilinan J."/>
            <person name="Riley R."/>
            <person name="Labutti K."/>
            <person name="Andreopoulos B."/>
            <person name="Lipzen A."/>
            <person name="Chen C."/>
            <person name="Yanf M."/>
            <person name="Daum C."/>
            <person name="Ng V."/>
            <person name="Clum A."/>
            <person name="Ohm R."/>
            <person name="Martin F."/>
            <person name="Silar P."/>
            <person name="Natvig D."/>
            <person name="Lalanne C."/>
            <person name="Gautier V."/>
            <person name="Ament-Velasquez S.L."/>
            <person name="Kruys A."/>
            <person name="Hutchinson M.I."/>
            <person name="Powell A.J."/>
            <person name="Barry K."/>
            <person name="Miller A.N."/>
            <person name="Grigoriev I.V."/>
            <person name="Debuchy R."/>
            <person name="Gladieux P."/>
            <person name="Thoren M.H."/>
            <person name="Johannesson H."/>
        </authorList>
    </citation>
    <scope>NUCLEOTIDE SEQUENCE</scope>
    <source>
        <strain evidence="2">CBS 123565</strain>
    </source>
</reference>
<sequence>MFWDRRHVPALVTDSPESAPRTRPSTLLWQTMPAQYTAESQVRDWPKVGQLETTSITPNVNN</sequence>
<keyword evidence="3" id="KW-1185">Reference proteome</keyword>